<dbReference type="SUPFAM" id="SSF52980">
    <property type="entry name" value="Restriction endonuclease-like"/>
    <property type="match status" value="1"/>
</dbReference>
<evidence type="ECO:0000256" key="3">
    <source>
        <dbReference type="ARBA" id="ARBA00022722"/>
    </source>
</evidence>
<reference evidence="16 17" key="1">
    <citation type="submission" date="2016-07" db="EMBL/GenBank/DDBJ databases">
        <title>Caryophanon latum genome sequencing.</title>
        <authorList>
            <person name="Verma A."/>
            <person name="Pal Y."/>
            <person name="Krishnamurthi S."/>
        </authorList>
    </citation>
    <scope>NUCLEOTIDE SEQUENCE [LARGE SCALE GENOMIC DNA]</scope>
    <source>
        <strain evidence="16 17">DSM 14151</strain>
    </source>
</reference>
<evidence type="ECO:0000313" key="16">
    <source>
        <dbReference type="EMBL" id="OCS93536.1"/>
    </source>
</evidence>
<keyword evidence="8 13" id="KW-0460">Magnesium</keyword>
<dbReference type="EC" id="3.1.21.10" evidence="13 14"/>
<evidence type="ECO:0000256" key="1">
    <source>
        <dbReference type="ARBA" id="ARBA00004496"/>
    </source>
</evidence>
<dbReference type="EMBL" id="MATO01000007">
    <property type="protein sequence ID" value="OCS93536.1"/>
    <property type="molecule type" value="Genomic_DNA"/>
</dbReference>
<dbReference type="RefSeq" id="WP_066461670.1">
    <property type="nucleotide sequence ID" value="NZ_MATO01000007.1"/>
</dbReference>
<feature type="region of interest" description="Disordered" evidence="15">
    <location>
        <begin position="13"/>
        <end position="35"/>
    </location>
</feature>
<keyword evidence="4 13" id="KW-0479">Metal-binding</keyword>
<dbReference type="NCBIfam" id="TIGR00648">
    <property type="entry name" value="recU"/>
    <property type="match status" value="1"/>
</dbReference>
<comment type="similarity">
    <text evidence="11 13">Belongs to the RecU family.</text>
</comment>
<keyword evidence="17" id="KW-1185">Reference proteome</keyword>
<accession>A0A1C0Z2C1</accession>
<comment type="catalytic activity">
    <reaction evidence="13">
        <text>Endonucleolytic cleavage at a junction such as a reciprocal single-stranded crossover between two homologous DNA duplexes (Holliday junction).</text>
        <dbReference type="EC" id="3.1.21.10"/>
    </reaction>
</comment>
<keyword evidence="3 13" id="KW-0540">Nuclease</keyword>
<dbReference type="NCBIfam" id="NF002584">
    <property type="entry name" value="PRK02234.1-5"/>
    <property type="match status" value="1"/>
</dbReference>
<evidence type="ECO:0000256" key="9">
    <source>
        <dbReference type="ARBA" id="ARBA00023172"/>
    </source>
</evidence>
<comment type="function">
    <text evidence="13">Endonuclease that resolves Holliday junction intermediates in genetic recombination. Cleaves mobile four-strand junctions by introducing symmetrical nicks in paired strands. Promotes annealing of linear ssDNA with homologous dsDNA. Required for DNA repair, homologous recombination and chromosome segregation.</text>
</comment>
<evidence type="ECO:0000256" key="10">
    <source>
        <dbReference type="ARBA" id="ARBA00023204"/>
    </source>
</evidence>
<feature type="binding site" evidence="13">
    <location>
        <position position="92"/>
    </location>
    <ligand>
        <name>Mg(2+)</name>
        <dbReference type="ChEBI" id="CHEBI:18420"/>
    </ligand>
</feature>
<keyword evidence="10 13" id="KW-0234">DNA repair</keyword>
<dbReference type="InterPro" id="IPR011335">
    <property type="entry name" value="Restrct_endonuc-II-like"/>
</dbReference>
<evidence type="ECO:0000256" key="5">
    <source>
        <dbReference type="ARBA" id="ARBA00022759"/>
    </source>
</evidence>
<dbReference type="AlphaFoldDB" id="A0A1C0Z2C1"/>
<comment type="cofactor">
    <cofactor evidence="13">
        <name>Mg(2+)</name>
        <dbReference type="ChEBI" id="CHEBI:18420"/>
    </cofactor>
    <text evidence="13">Binds 1 Mg(2+) ion per subunit.</text>
</comment>
<evidence type="ECO:0000256" key="6">
    <source>
        <dbReference type="ARBA" id="ARBA00022763"/>
    </source>
</evidence>
<evidence type="ECO:0000256" key="12">
    <source>
        <dbReference type="ARBA" id="ARBA00029523"/>
    </source>
</evidence>
<comment type="caution">
    <text evidence="16">The sequence shown here is derived from an EMBL/GenBank/DDBJ whole genome shotgun (WGS) entry which is preliminary data.</text>
</comment>
<dbReference type="InterPro" id="IPR011856">
    <property type="entry name" value="tRNA_endonuc-like_dom_sf"/>
</dbReference>
<evidence type="ECO:0000256" key="14">
    <source>
        <dbReference type="NCBIfam" id="TIGR00648"/>
    </source>
</evidence>
<evidence type="ECO:0000256" key="13">
    <source>
        <dbReference type="HAMAP-Rule" id="MF_00130"/>
    </source>
</evidence>
<keyword evidence="2 13" id="KW-0963">Cytoplasm</keyword>
<dbReference type="NCBIfam" id="NF002581">
    <property type="entry name" value="PRK02234.1-2"/>
    <property type="match status" value="1"/>
</dbReference>
<evidence type="ECO:0000313" key="17">
    <source>
        <dbReference type="Proteomes" id="UP000093482"/>
    </source>
</evidence>
<feature type="site" description="Transition state stabilizer" evidence="13">
    <location>
        <position position="109"/>
    </location>
</feature>
<feature type="binding site" evidence="13">
    <location>
        <position position="94"/>
    </location>
    <ligand>
        <name>Mg(2+)</name>
        <dbReference type="ChEBI" id="CHEBI:18420"/>
    </ligand>
</feature>
<evidence type="ECO:0000256" key="15">
    <source>
        <dbReference type="SAM" id="MobiDB-lite"/>
    </source>
</evidence>
<dbReference type="GO" id="GO:0006281">
    <property type="term" value="P:DNA repair"/>
    <property type="evidence" value="ECO:0007669"/>
    <property type="project" value="UniProtKB-UniRule"/>
</dbReference>
<name>A0A1C0Z2C1_9BACL</name>
<gene>
    <name evidence="13" type="primary">recU</name>
    <name evidence="16" type="ORF">A6K76_05190</name>
</gene>
<dbReference type="HAMAP" id="MF_00130">
    <property type="entry name" value="RecU"/>
    <property type="match status" value="1"/>
</dbReference>
<keyword evidence="7 13" id="KW-0378">Hydrolase</keyword>
<sequence>MVIKYPNGKVYAAQTPAPSSSPSTKKTPKKDVSFSNRGKTLEDELNEANDYYLAHKLAVIHKKPVPLQIVKVEYPSRSAAVVREAYFRTPSTTDYNGVWQSRYIDFEAKETENKTSFPLKNIHPHQVAHMQAVADQGGTTFFIVRFSKLNRYFLMPLPVLQDAWQSMHNGGRKSIPLATFEQHCYEMTLGYYPRLDYLKAVEHFYTS</sequence>
<keyword evidence="9 13" id="KW-0233">DNA recombination</keyword>
<proteinExistence type="inferred from homology"/>
<dbReference type="OrthoDB" id="9783592at2"/>
<feature type="compositionally biased region" description="Low complexity" evidence="15">
    <location>
        <begin position="13"/>
        <end position="25"/>
    </location>
</feature>
<evidence type="ECO:0000256" key="8">
    <source>
        <dbReference type="ARBA" id="ARBA00022842"/>
    </source>
</evidence>
<evidence type="ECO:0000256" key="4">
    <source>
        <dbReference type="ARBA" id="ARBA00022723"/>
    </source>
</evidence>
<dbReference type="Pfam" id="PF03838">
    <property type="entry name" value="RecU"/>
    <property type="match status" value="1"/>
</dbReference>
<dbReference type="GO" id="GO:0000287">
    <property type="term" value="F:magnesium ion binding"/>
    <property type="evidence" value="ECO:0007669"/>
    <property type="project" value="UniProtKB-UniRule"/>
</dbReference>
<dbReference type="GO" id="GO:0005737">
    <property type="term" value="C:cytoplasm"/>
    <property type="evidence" value="ECO:0007669"/>
    <property type="project" value="UniProtKB-SubCell"/>
</dbReference>
<dbReference type="InterPro" id="IPR004612">
    <property type="entry name" value="Resolv_RecU"/>
</dbReference>
<keyword evidence="5 13" id="KW-0255">Endonuclease</keyword>
<keyword evidence="6 13" id="KW-0227">DNA damage</keyword>
<evidence type="ECO:0000256" key="11">
    <source>
        <dbReference type="ARBA" id="ARBA00023447"/>
    </source>
</evidence>
<dbReference type="PIRSF" id="PIRSF037785">
    <property type="entry name" value="RecU"/>
    <property type="match status" value="1"/>
</dbReference>
<protein>
    <recommendedName>
        <fullName evidence="12 13">Holliday junction resolvase RecU</fullName>
        <ecNumber evidence="13 14">3.1.21.10</ecNumber>
    </recommendedName>
    <alternativeName>
        <fullName evidence="13">Recombination protein U homolog</fullName>
    </alternativeName>
</protein>
<organism evidence="16 17">
    <name type="scientific">Caryophanon latum</name>
    <dbReference type="NCBI Taxonomy" id="33977"/>
    <lineage>
        <taxon>Bacteria</taxon>
        <taxon>Bacillati</taxon>
        <taxon>Bacillota</taxon>
        <taxon>Bacilli</taxon>
        <taxon>Bacillales</taxon>
        <taxon>Caryophanaceae</taxon>
        <taxon>Caryophanon</taxon>
    </lineage>
</organism>
<dbReference type="Proteomes" id="UP000093482">
    <property type="component" value="Unassembled WGS sequence"/>
</dbReference>
<dbReference type="CDD" id="cd22354">
    <property type="entry name" value="RecU-like"/>
    <property type="match status" value="1"/>
</dbReference>
<feature type="binding site" evidence="13">
    <location>
        <position position="107"/>
    </location>
    <ligand>
        <name>Mg(2+)</name>
        <dbReference type="ChEBI" id="CHEBI:18420"/>
    </ligand>
</feature>
<dbReference type="Gene3D" id="3.40.1350.10">
    <property type="match status" value="1"/>
</dbReference>
<dbReference type="GO" id="GO:0003676">
    <property type="term" value="F:nucleic acid binding"/>
    <property type="evidence" value="ECO:0007669"/>
    <property type="project" value="InterPro"/>
</dbReference>
<dbReference type="GO" id="GO:0006310">
    <property type="term" value="P:DNA recombination"/>
    <property type="evidence" value="ECO:0007669"/>
    <property type="project" value="UniProtKB-UniRule"/>
</dbReference>
<evidence type="ECO:0000256" key="7">
    <source>
        <dbReference type="ARBA" id="ARBA00022801"/>
    </source>
</evidence>
<dbReference type="GO" id="GO:0007059">
    <property type="term" value="P:chromosome segregation"/>
    <property type="evidence" value="ECO:0007669"/>
    <property type="project" value="UniProtKB-UniRule"/>
</dbReference>
<dbReference type="GO" id="GO:0008821">
    <property type="term" value="F:crossover junction DNA endonuclease activity"/>
    <property type="evidence" value="ECO:0007669"/>
    <property type="project" value="UniProtKB-EC"/>
</dbReference>
<evidence type="ECO:0000256" key="2">
    <source>
        <dbReference type="ARBA" id="ARBA00022490"/>
    </source>
</evidence>
<comment type="subcellular location">
    <subcellularLocation>
        <location evidence="1 13">Cytoplasm</location>
    </subcellularLocation>
</comment>
<feature type="binding site" evidence="13">
    <location>
        <position position="126"/>
    </location>
    <ligand>
        <name>Mg(2+)</name>
        <dbReference type="ChEBI" id="CHEBI:18420"/>
    </ligand>
</feature>